<dbReference type="InterPro" id="IPR050815">
    <property type="entry name" value="TF_fung"/>
</dbReference>
<evidence type="ECO:0000256" key="2">
    <source>
        <dbReference type="ARBA" id="ARBA00022723"/>
    </source>
</evidence>
<dbReference type="Proteomes" id="UP000194127">
    <property type="component" value="Unassembled WGS sequence"/>
</dbReference>
<feature type="domain" description="Xylanolytic transcriptional activator regulatory" evidence="7">
    <location>
        <begin position="107"/>
        <end position="278"/>
    </location>
</feature>
<proteinExistence type="predicted"/>
<dbReference type="InterPro" id="IPR007219">
    <property type="entry name" value="XnlR_reg_dom"/>
</dbReference>
<reference evidence="8 9" key="1">
    <citation type="submission" date="2017-04" db="EMBL/GenBank/DDBJ databases">
        <title>Genome Sequence of the Model Brown-Rot Fungus Postia placenta SB12.</title>
        <authorList>
            <consortium name="DOE Joint Genome Institute"/>
            <person name="Gaskell J."/>
            <person name="Kersten P."/>
            <person name="Larrondo L.F."/>
            <person name="Canessa P."/>
            <person name="Martinez D."/>
            <person name="Hibbett D."/>
            <person name="Schmoll M."/>
            <person name="Kubicek C.P."/>
            <person name="Martinez A.T."/>
            <person name="Yadav J."/>
            <person name="Master E."/>
            <person name="Magnuson J.K."/>
            <person name="James T."/>
            <person name="Yaver D."/>
            <person name="Berka R."/>
            <person name="Labutti K."/>
            <person name="Lipzen A."/>
            <person name="Aerts A."/>
            <person name="Barry K."/>
            <person name="Henrissat B."/>
            <person name="Blanchette R."/>
            <person name="Grigoriev I."/>
            <person name="Cullen D."/>
        </authorList>
    </citation>
    <scope>NUCLEOTIDE SEQUENCE [LARGE SCALE GENOMIC DNA]</scope>
    <source>
        <strain evidence="8 9">MAD-698-R-SB12</strain>
    </source>
</reference>
<feature type="compositionally biased region" description="Basic residues" evidence="6">
    <location>
        <begin position="1"/>
        <end position="14"/>
    </location>
</feature>
<dbReference type="GO" id="GO:0008270">
    <property type="term" value="F:zinc ion binding"/>
    <property type="evidence" value="ECO:0007669"/>
    <property type="project" value="InterPro"/>
</dbReference>
<dbReference type="GO" id="GO:0006351">
    <property type="term" value="P:DNA-templated transcription"/>
    <property type="evidence" value="ECO:0007669"/>
    <property type="project" value="InterPro"/>
</dbReference>
<evidence type="ECO:0000256" key="6">
    <source>
        <dbReference type="SAM" id="MobiDB-lite"/>
    </source>
</evidence>
<evidence type="ECO:0000313" key="9">
    <source>
        <dbReference type="Proteomes" id="UP000194127"/>
    </source>
</evidence>
<dbReference type="RefSeq" id="XP_024333235.1">
    <property type="nucleotide sequence ID" value="XM_024487451.1"/>
</dbReference>
<sequence>MSAFRTTRRMRVRGRPSTESQASPRRPHQSARSTAATIRAATDFSFSSTSHVEDRQSCGRKPNTPQQPLGVLHHASSEHPVLSSDKFIRAFPSGYPDVLTATNRINAFLSHADQVGFFLHKGRFLQKMSIPRSQRHPGLLSSALIHAVYLWGVRFSLSPALLVYEPVFLSRTTQALTGSIAHMPAHNVTHTIQAEVLLAHYYFTSGRLQDAQFHRNAATSLALSCRLYQLRSLESPNVHLDAVHGMEFDLPPTNDPIEEGERIHAFWHVYILDKCWATGRHSTSRFDGSHGPRVDTPWPLAMQEYETNGALSGSWGLRTVGTFLSDAMQNPLEGSSAVALRAKAAVLFERATTLAARWSHNTNEEQFAASFVALDCVIDRFLGSLLPVEMSIDRDAALQLLLCHTLGRAATIQLHKNFKHMDGLTESKDVVASKAASAALDGVDFAQLAFVDPIFAILWSITARALINEMARLRALSIGGEHALYVRGEHHKVATSLTKVTNAMSIMYKSVCSRDAEILFETSHDIIVENHEYSVYTDHNLQPHNEDRPRSLYKAISEQGPRHAFFALSTDINDAKRINSTERLAKTTSWASAHRQVSGTYAHLPSESLSYAVTEDDDDMEDAVEREAQNGGGKNAVRRMVLRGTDLIKLGEKRRALFATGAEVAAGDQGCRFGSLARWRFLLADAFGEHDVSNLSDGRLALCELRSLPVPKTVSEPDKELGVSLGARRHLALKV</sequence>
<dbReference type="GO" id="GO:0003677">
    <property type="term" value="F:DNA binding"/>
    <property type="evidence" value="ECO:0007669"/>
    <property type="project" value="InterPro"/>
</dbReference>
<dbReference type="Pfam" id="PF04082">
    <property type="entry name" value="Fungal_trans"/>
    <property type="match status" value="1"/>
</dbReference>
<protein>
    <recommendedName>
        <fullName evidence="7">Xylanolytic transcriptional activator regulatory domain-containing protein</fullName>
    </recommendedName>
</protein>
<evidence type="ECO:0000256" key="4">
    <source>
        <dbReference type="ARBA" id="ARBA00023163"/>
    </source>
</evidence>
<gene>
    <name evidence="8" type="ORF">POSPLADRAFT_1159767</name>
</gene>
<name>A0A1X6MJ32_9APHY</name>
<keyword evidence="9" id="KW-1185">Reference proteome</keyword>
<evidence type="ECO:0000256" key="1">
    <source>
        <dbReference type="ARBA" id="ARBA00004123"/>
    </source>
</evidence>
<feature type="compositionally biased region" description="Low complexity" evidence="6">
    <location>
        <begin position="30"/>
        <end position="42"/>
    </location>
</feature>
<keyword evidence="5" id="KW-0539">Nucleus</keyword>
<dbReference type="CDD" id="cd12148">
    <property type="entry name" value="fungal_TF_MHR"/>
    <property type="match status" value="1"/>
</dbReference>
<dbReference type="EMBL" id="KZ110613">
    <property type="protein sequence ID" value="OSX56441.1"/>
    <property type="molecule type" value="Genomic_DNA"/>
</dbReference>
<dbReference type="OrthoDB" id="2309723at2759"/>
<keyword evidence="2" id="KW-0479">Metal-binding</keyword>
<comment type="subcellular location">
    <subcellularLocation>
        <location evidence="1">Nucleus</location>
    </subcellularLocation>
</comment>
<accession>A0A1X6MJ32</accession>
<evidence type="ECO:0000259" key="7">
    <source>
        <dbReference type="Pfam" id="PF04082"/>
    </source>
</evidence>
<dbReference type="PANTHER" id="PTHR47338:SF29">
    <property type="entry name" value="ZN(2)-C6 FUNGAL-TYPE DOMAIN-CONTAINING PROTEIN"/>
    <property type="match status" value="1"/>
</dbReference>
<organism evidence="8 9">
    <name type="scientific">Postia placenta MAD-698-R-SB12</name>
    <dbReference type="NCBI Taxonomy" id="670580"/>
    <lineage>
        <taxon>Eukaryota</taxon>
        <taxon>Fungi</taxon>
        <taxon>Dikarya</taxon>
        <taxon>Basidiomycota</taxon>
        <taxon>Agaricomycotina</taxon>
        <taxon>Agaricomycetes</taxon>
        <taxon>Polyporales</taxon>
        <taxon>Adustoporiaceae</taxon>
        <taxon>Rhodonia</taxon>
    </lineage>
</organism>
<dbReference type="GO" id="GO:0000981">
    <property type="term" value="F:DNA-binding transcription factor activity, RNA polymerase II-specific"/>
    <property type="evidence" value="ECO:0007669"/>
    <property type="project" value="InterPro"/>
</dbReference>
<dbReference type="STRING" id="670580.A0A1X6MJ32"/>
<dbReference type="AlphaFoldDB" id="A0A1X6MJ32"/>
<evidence type="ECO:0000256" key="3">
    <source>
        <dbReference type="ARBA" id="ARBA00023015"/>
    </source>
</evidence>
<keyword evidence="3" id="KW-0805">Transcription regulation</keyword>
<dbReference type="GO" id="GO:0005634">
    <property type="term" value="C:nucleus"/>
    <property type="evidence" value="ECO:0007669"/>
    <property type="project" value="UniProtKB-SubCell"/>
</dbReference>
<dbReference type="PANTHER" id="PTHR47338">
    <property type="entry name" value="ZN(II)2CYS6 TRANSCRIPTION FACTOR (EUROFUNG)-RELATED"/>
    <property type="match status" value="1"/>
</dbReference>
<evidence type="ECO:0000313" key="8">
    <source>
        <dbReference type="EMBL" id="OSX56441.1"/>
    </source>
</evidence>
<evidence type="ECO:0000256" key="5">
    <source>
        <dbReference type="ARBA" id="ARBA00023242"/>
    </source>
</evidence>
<keyword evidence="4" id="KW-0804">Transcription</keyword>
<dbReference type="GeneID" id="36332400"/>
<feature type="region of interest" description="Disordered" evidence="6">
    <location>
        <begin position="1"/>
        <end position="71"/>
    </location>
</feature>